<evidence type="ECO:0000256" key="1">
    <source>
        <dbReference type="SAM" id="MobiDB-lite"/>
    </source>
</evidence>
<evidence type="ECO:0000313" key="3">
    <source>
        <dbReference type="Proteomes" id="UP000557566"/>
    </source>
</evidence>
<accession>A0A8H4PT45</accession>
<name>A0A8H4PT45_9HYPO</name>
<organism evidence="2 3">
    <name type="scientific">Ophiocordyceps sinensis</name>
    <dbReference type="NCBI Taxonomy" id="72228"/>
    <lineage>
        <taxon>Eukaryota</taxon>
        <taxon>Fungi</taxon>
        <taxon>Dikarya</taxon>
        <taxon>Ascomycota</taxon>
        <taxon>Pezizomycotina</taxon>
        <taxon>Sordariomycetes</taxon>
        <taxon>Hypocreomycetidae</taxon>
        <taxon>Hypocreales</taxon>
        <taxon>Ophiocordycipitaceae</taxon>
        <taxon>Ophiocordyceps</taxon>
    </lineage>
</organism>
<evidence type="ECO:0000313" key="2">
    <source>
        <dbReference type="EMBL" id="KAF4509948.1"/>
    </source>
</evidence>
<comment type="caution">
    <text evidence="2">The sequence shown here is derived from an EMBL/GenBank/DDBJ whole genome shotgun (WGS) entry which is preliminary data.</text>
</comment>
<protein>
    <submittedName>
        <fullName evidence="2">Uncharacterized protein</fullName>
    </submittedName>
</protein>
<dbReference type="EMBL" id="JAAVMX010000003">
    <property type="protein sequence ID" value="KAF4509948.1"/>
    <property type="molecule type" value="Genomic_DNA"/>
</dbReference>
<feature type="region of interest" description="Disordered" evidence="1">
    <location>
        <begin position="127"/>
        <end position="160"/>
    </location>
</feature>
<reference evidence="2 3" key="1">
    <citation type="journal article" date="2020" name="Genome Biol. Evol.">
        <title>A new high-quality draft genome assembly of the Chinese cordyceps Ophiocordyceps sinensis.</title>
        <authorList>
            <person name="Shu R."/>
            <person name="Zhang J."/>
            <person name="Meng Q."/>
            <person name="Zhang H."/>
            <person name="Zhou G."/>
            <person name="Li M."/>
            <person name="Wu P."/>
            <person name="Zhao Y."/>
            <person name="Chen C."/>
            <person name="Qin Q."/>
        </authorList>
    </citation>
    <scope>NUCLEOTIDE SEQUENCE [LARGE SCALE GENOMIC DNA]</scope>
    <source>
        <strain evidence="2 3">IOZ07</strain>
    </source>
</reference>
<dbReference type="Proteomes" id="UP000557566">
    <property type="component" value="Unassembled WGS sequence"/>
</dbReference>
<dbReference type="OrthoDB" id="4923338at2759"/>
<proteinExistence type="predicted"/>
<keyword evidence="3" id="KW-1185">Reference proteome</keyword>
<dbReference type="AlphaFoldDB" id="A0A8H4PT45"/>
<sequence>MTYYDTIVNPSTFARKASSEQMRNLRMLGQSNDWKQAASAWGREQLFACRVICGEPTRRLPIFADGDHYRAVDPATDHSFIQNVISGPGQNVNLAEMWEPQLVQMFEPDSLGQVWAALAPFFRAETATDGGDGGDDDSSLAAHGRPRRERTSPDRFGPFITSTGYQIGSSPIEDDASSHASSVGFTMAMSAPLVEDATVRLAACFIRNVVNYAQTRYKPSPFIQFRDERQARSYITGGGKKINAIDDGGLQLYDGKLMFQVATLEAKRAFQITDDGKPIVSDRVLAQLVGETLVLRQHVPSPTVAKDDFIAILAVSHYVKFFQFRITDDFLTNFETLSIRDHTSGAQFLRVNSTIWLDLKRADHRYEAVTHLLALLSWADRSGNTVS</sequence>
<gene>
    <name evidence="2" type="ORF">G6O67_001880</name>
</gene>